<dbReference type="OrthoDB" id="9806653at2"/>
<dbReference type="GO" id="GO:0016757">
    <property type="term" value="F:glycosyltransferase activity"/>
    <property type="evidence" value="ECO:0007669"/>
    <property type="project" value="InterPro"/>
</dbReference>
<dbReference type="SUPFAM" id="SSF53756">
    <property type="entry name" value="UDP-Glycosyltransferase/glycogen phosphorylase"/>
    <property type="match status" value="1"/>
</dbReference>
<keyword evidence="4" id="KW-0808">Transferase</keyword>
<dbReference type="Proteomes" id="UP000236000">
    <property type="component" value="Unassembled WGS sequence"/>
</dbReference>
<dbReference type="EMBL" id="PJKA01000003">
    <property type="protein sequence ID" value="PNC19770.1"/>
    <property type="molecule type" value="Genomic_DNA"/>
</dbReference>
<dbReference type="InterPro" id="IPR001296">
    <property type="entry name" value="Glyco_trans_1"/>
</dbReference>
<sequence>MEKERLSPGNTRRPPPGGGPRRRLHHHQILPPIPRLMKIVHLVPSMESGGVEQVVMELGSGLAARGAENIVVSAGGRLVPQLEKEGSRHILMPIGKKSLATFFRIGALRALLQAIRPDILHLHSRVPAWVGYLAWKKLPPEDRPGLVTSVHGFYSVNRYSAIMSRGERVIAVSNCIRDYILSHYPSTPEDRIRVIPNAISPEQHYPGYSPSREWLTGWYMAYPELKGKFTLCLPGRITRLKGQLDLIPVIRKLLEQGIPAHAVIVGETKKGKEEYKNEVLREIERAGVSHAFTWTGHRQDLRGIISTCSVTLSLTRSPEAFGKSTLEALALGRPVAGYAHGGVKEQLDAFLPEGNISVGDTSAMAALLARWYAQPPPLPRQIPSPYNIEDMIQAHLDVYKELASRS</sequence>
<organism evidence="4 5">
    <name type="scientific">Akkermansia muciniphila</name>
    <dbReference type="NCBI Taxonomy" id="239935"/>
    <lineage>
        <taxon>Bacteria</taxon>
        <taxon>Pseudomonadati</taxon>
        <taxon>Verrucomicrobiota</taxon>
        <taxon>Verrucomicrobiia</taxon>
        <taxon>Verrucomicrobiales</taxon>
        <taxon>Akkermansiaceae</taxon>
        <taxon>Akkermansia</taxon>
    </lineage>
</organism>
<dbReference type="PANTHER" id="PTHR12526">
    <property type="entry name" value="GLYCOSYLTRANSFERASE"/>
    <property type="match status" value="1"/>
</dbReference>
<evidence type="ECO:0000259" key="2">
    <source>
        <dbReference type="Pfam" id="PF00534"/>
    </source>
</evidence>
<proteinExistence type="predicted"/>
<evidence type="ECO:0000259" key="3">
    <source>
        <dbReference type="Pfam" id="PF13439"/>
    </source>
</evidence>
<evidence type="ECO:0000313" key="5">
    <source>
        <dbReference type="Proteomes" id="UP000236000"/>
    </source>
</evidence>
<reference evidence="4 5" key="1">
    <citation type="journal article" date="2017" name="BMC Genomics">
        <title>Genome sequencing of 39 Akkermansia muciniphila isolates reveals its population structure, genomic and functional diverisity, and global distribution in mammalian gut microbiotas.</title>
        <authorList>
            <person name="Guo X."/>
            <person name="Li S."/>
            <person name="Zhang J."/>
            <person name="Wu F."/>
            <person name="Li X."/>
            <person name="Wu D."/>
            <person name="Zhang M."/>
            <person name="Ou Z."/>
            <person name="Jie Z."/>
            <person name="Yan Q."/>
            <person name="Li P."/>
            <person name="Yi J."/>
            <person name="Peng Y."/>
        </authorList>
    </citation>
    <scope>NUCLEOTIDE SEQUENCE [LARGE SCALE GENOMIC DNA]</scope>
    <source>
        <strain evidence="4 5">GP24</strain>
    </source>
</reference>
<feature type="region of interest" description="Disordered" evidence="1">
    <location>
        <begin position="1"/>
        <end position="25"/>
    </location>
</feature>
<dbReference type="Pfam" id="PF00534">
    <property type="entry name" value="Glycos_transf_1"/>
    <property type="match status" value="1"/>
</dbReference>
<protein>
    <submittedName>
        <fullName evidence="4">Glycosyl transferase</fullName>
    </submittedName>
</protein>
<dbReference type="Gene3D" id="3.40.50.2000">
    <property type="entry name" value="Glycogen Phosphorylase B"/>
    <property type="match status" value="2"/>
</dbReference>
<evidence type="ECO:0000313" key="4">
    <source>
        <dbReference type="EMBL" id="PNC19770.1"/>
    </source>
</evidence>
<evidence type="ECO:0000256" key="1">
    <source>
        <dbReference type="SAM" id="MobiDB-lite"/>
    </source>
</evidence>
<accession>A0A2N8HG87</accession>
<comment type="caution">
    <text evidence="4">The sequence shown here is derived from an EMBL/GenBank/DDBJ whole genome shotgun (WGS) entry which is preliminary data.</text>
</comment>
<feature type="domain" description="Glycosyl transferase family 1" evidence="2">
    <location>
        <begin position="226"/>
        <end position="375"/>
    </location>
</feature>
<gene>
    <name evidence="4" type="ORF">CXU22_01805</name>
</gene>
<dbReference type="InterPro" id="IPR028098">
    <property type="entry name" value="Glyco_trans_4-like_N"/>
</dbReference>
<name>A0A2N8HG87_9BACT</name>
<dbReference type="AlphaFoldDB" id="A0A2N8HG87"/>
<feature type="domain" description="Glycosyltransferase subfamily 4-like N-terminal" evidence="3">
    <location>
        <begin position="49"/>
        <end position="202"/>
    </location>
</feature>
<dbReference type="PANTHER" id="PTHR12526:SF638">
    <property type="entry name" value="SPORE COAT PROTEIN SA"/>
    <property type="match status" value="1"/>
</dbReference>
<dbReference type="Pfam" id="PF13439">
    <property type="entry name" value="Glyco_transf_4"/>
    <property type="match status" value="1"/>
</dbReference>